<accession>A0A0F9B8E2</accession>
<protein>
    <recommendedName>
        <fullName evidence="2">Sialidase domain-containing protein</fullName>
    </recommendedName>
</protein>
<dbReference type="EMBL" id="LAZR01050622">
    <property type="protein sequence ID" value="KKK86954.1"/>
    <property type="molecule type" value="Genomic_DNA"/>
</dbReference>
<dbReference type="CDD" id="cd15482">
    <property type="entry name" value="Sialidase_non-viral"/>
    <property type="match status" value="1"/>
</dbReference>
<organism evidence="1">
    <name type="scientific">marine sediment metagenome</name>
    <dbReference type="NCBI Taxonomy" id="412755"/>
    <lineage>
        <taxon>unclassified sequences</taxon>
        <taxon>metagenomes</taxon>
        <taxon>ecological metagenomes</taxon>
    </lineage>
</organism>
<feature type="non-terminal residue" evidence="1">
    <location>
        <position position="1"/>
    </location>
</feature>
<comment type="caution">
    <text evidence="1">The sequence shown here is derived from an EMBL/GenBank/DDBJ whole genome shotgun (WGS) entry which is preliminary data.</text>
</comment>
<reference evidence="1" key="1">
    <citation type="journal article" date="2015" name="Nature">
        <title>Complex archaea that bridge the gap between prokaryotes and eukaryotes.</title>
        <authorList>
            <person name="Spang A."/>
            <person name="Saw J.H."/>
            <person name="Jorgensen S.L."/>
            <person name="Zaremba-Niedzwiedzka K."/>
            <person name="Martijn J."/>
            <person name="Lind A.E."/>
            <person name="van Eijk R."/>
            <person name="Schleper C."/>
            <person name="Guy L."/>
            <person name="Ettema T.J."/>
        </authorList>
    </citation>
    <scope>NUCLEOTIDE SEQUENCE</scope>
</reference>
<sequence>AKTMQHPAGEYHKGVTYVTYQGLLEDPYVAAYDHEKDQWSGPFKAGESLMGKDPESKIDNHGKPAMIIDDEGFIHLVFGGHGGMPELGENPLGNAHKGAMKHVVSKRPLDITEWEELDNIPPFGTYNQFVKMDNGDIYLFYRHGAHRSNWVYQLSTDNGRTFAQPISILKTKLTTGTEENPEIHDSWYAWFANGQGNDIIVTYNYHVCKRPNHDGERHNCYYMVFDTDMNEWHNIKGEKLTTPVTKEVADEKTLVVNTEDKWTVRGAVRLDDDGNPHIIFYQGELLSLEDVGPKQVIYYRWTGEKWYTANSTDLPVATGDIVVSSPDNARLLLAGTIGNTAELAWWNTIDGGQTFAKGEVLHQRKGGIRTTALIKNAHPDARVVVSGNYEGDYKKMYLLGDKGPIKRLKAEADGLDSDSI</sequence>
<feature type="non-terminal residue" evidence="1">
    <location>
        <position position="420"/>
    </location>
</feature>
<dbReference type="SUPFAM" id="SSF50939">
    <property type="entry name" value="Sialidases"/>
    <property type="match status" value="1"/>
</dbReference>
<name>A0A0F9B8E2_9ZZZZ</name>
<gene>
    <name evidence="1" type="ORF">LCGC14_2758080</name>
</gene>
<proteinExistence type="predicted"/>
<dbReference type="InterPro" id="IPR036278">
    <property type="entry name" value="Sialidase_sf"/>
</dbReference>
<evidence type="ECO:0008006" key="2">
    <source>
        <dbReference type="Google" id="ProtNLM"/>
    </source>
</evidence>
<dbReference type="AlphaFoldDB" id="A0A0F9B8E2"/>
<evidence type="ECO:0000313" key="1">
    <source>
        <dbReference type="EMBL" id="KKK86954.1"/>
    </source>
</evidence>
<dbReference type="Pfam" id="PF15892">
    <property type="entry name" value="BNR_4"/>
    <property type="match status" value="1"/>
</dbReference>